<evidence type="ECO:0000256" key="5">
    <source>
        <dbReference type="ARBA" id="ARBA00012024"/>
    </source>
</evidence>
<evidence type="ECO:0000256" key="11">
    <source>
        <dbReference type="ARBA" id="ARBA00022801"/>
    </source>
</evidence>
<dbReference type="InterPro" id="IPR012319">
    <property type="entry name" value="FPG_cat"/>
</dbReference>
<comment type="caution">
    <text evidence="23">The sequence shown here is derived from an EMBL/GenBank/DDBJ whole genome shotgun (WGS) entry which is preliminary data.</text>
</comment>
<dbReference type="GO" id="GO:0140078">
    <property type="term" value="F:class I DNA-(apurinic or apyrimidinic site) endonuclease activity"/>
    <property type="evidence" value="ECO:0007669"/>
    <property type="project" value="UniProtKB-EC"/>
</dbReference>
<evidence type="ECO:0000259" key="22">
    <source>
        <dbReference type="PROSITE" id="PS51068"/>
    </source>
</evidence>
<evidence type="ECO:0000256" key="7">
    <source>
        <dbReference type="ARBA" id="ARBA00016240"/>
    </source>
</evidence>
<evidence type="ECO:0000256" key="15">
    <source>
        <dbReference type="ARBA" id="ARBA00023239"/>
    </source>
</evidence>
<evidence type="ECO:0000313" key="23">
    <source>
        <dbReference type="EMBL" id="MFC5467622.1"/>
    </source>
</evidence>
<keyword evidence="13" id="KW-0238">DNA-binding</keyword>
<evidence type="ECO:0000256" key="8">
    <source>
        <dbReference type="ARBA" id="ARBA00022723"/>
    </source>
</evidence>
<name>A0ABW0LRN0_9BACL</name>
<evidence type="ECO:0000256" key="14">
    <source>
        <dbReference type="ARBA" id="ARBA00023204"/>
    </source>
</evidence>
<dbReference type="Gene3D" id="1.10.8.50">
    <property type="match status" value="1"/>
</dbReference>
<evidence type="ECO:0000256" key="6">
    <source>
        <dbReference type="ARBA" id="ARBA00012720"/>
    </source>
</evidence>
<keyword evidence="12" id="KW-0862">Zinc</keyword>
<dbReference type="InterPro" id="IPR015886">
    <property type="entry name" value="H2TH_FPG"/>
</dbReference>
<dbReference type="Gene3D" id="3.20.190.10">
    <property type="entry name" value="MutM-like, N-terminal"/>
    <property type="match status" value="1"/>
</dbReference>
<dbReference type="PROSITE" id="PS51068">
    <property type="entry name" value="FPG_CAT"/>
    <property type="match status" value="1"/>
</dbReference>
<comment type="catalytic activity">
    <reaction evidence="19">
        <text>2'-deoxyribonucleotide-(2'-deoxyribose 5'-phosphate)-2'-deoxyribonucleotide-DNA = a 3'-end 2'-deoxyribonucleotide-(2,3-dehydro-2,3-deoxyribose 5'-phosphate)-DNA + a 5'-end 5'-phospho-2'-deoxyribonucleoside-DNA + H(+)</text>
        <dbReference type="Rhea" id="RHEA:66592"/>
        <dbReference type="Rhea" id="RHEA-COMP:13180"/>
        <dbReference type="Rhea" id="RHEA-COMP:16897"/>
        <dbReference type="Rhea" id="RHEA-COMP:17067"/>
        <dbReference type="ChEBI" id="CHEBI:15378"/>
        <dbReference type="ChEBI" id="CHEBI:136412"/>
        <dbReference type="ChEBI" id="CHEBI:157695"/>
        <dbReference type="ChEBI" id="CHEBI:167181"/>
        <dbReference type="EC" id="4.2.99.18"/>
    </reaction>
</comment>
<dbReference type="EC" id="4.2.99.18" evidence="6"/>
<keyword evidence="8" id="KW-0479">Metal-binding</keyword>
<reference evidence="24" key="1">
    <citation type="journal article" date="2019" name="Int. J. Syst. Evol. Microbiol.">
        <title>The Global Catalogue of Microorganisms (GCM) 10K type strain sequencing project: providing services to taxonomists for standard genome sequencing and annotation.</title>
        <authorList>
            <consortium name="The Broad Institute Genomics Platform"/>
            <consortium name="The Broad Institute Genome Sequencing Center for Infectious Disease"/>
            <person name="Wu L."/>
            <person name="Ma J."/>
        </authorList>
    </citation>
    <scope>NUCLEOTIDE SEQUENCE [LARGE SCALE GENOMIC DNA]</scope>
    <source>
        <strain evidence="24">CCUG 57113</strain>
    </source>
</reference>
<comment type="catalytic activity">
    <reaction evidence="1">
        <text>Hydrolysis of DNA containing ring-opened 7-methylguanine residues, releasing 2,6-diamino-4-hydroxy-5-(N-methyl)formamidopyrimidine.</text>
        <dbReference type="EC" id="3.2.2.23"/>
    </reaction>
</comment>
<feature type="domain" description="FPG-type" evidence="21">
    <location>
        <begin position="236"/>
        <end position="270"/>
    </location>
</feature>
<dbReference type="GO" id="GO:0008534">
    <property type="term" value="F:oxidized purine nucleobase lesion DNA N-glycosylase activity"/>
    <property type="evidence" value="ECO:0007669"/>
    <property type="project" value="UniProtKB-EC"/>
</dbReference>
<dbReference type="InterPro" id="IPR010979">
    <property type="entry name" value="Ribosomal_uS13-like_H2TH"/>
</dbReference>
<organism evidence="23 24">
    <name type="scientific">Cohnella suwonensis</name>
    <dbReference type="NCBI Taxonomy" id="696072"/>
    <lineage>
        <taxon>Bacteria</taxon>
        <taxon>Bacillati</taxon>
        <taxon>Bacillota</taxon>
        <taxon>Bacilli</taxon>
        <taxon>Bacillales</taxon>
        <taxon>Paenibacillaceae</taxon>
        <taxon>Cohnella</taxon>
    </lineage>
</organism>
<keyword evidence="16" id="KW-0511">Multifunctional enzyme</keyword>
<evidence type="ECO:0000256" key="3">
    <source>
        <dbReference type="ARBA" id="ARBA00009409"/>
    </source>
</evidence>
<protein>
    <recommendedName>
        <fullName evidence="7">Formamidopyrimidine-DNA glycosylase</fullName>
        <ecNumber evidence="5">3.2.2.23</ecNumber>
        <ecNumber evidence="6">4.2.99.18</ecNumber>
    </recommendedName>
    <alternativeName>
        <fullName evidence="18">DNA-(apurinic or apyrimidinic site) lyase MutM</fullName>
    </alternativeName>
</protein>
<comment type="cofactor">
    <cofactor evidence="2">
        <name>Zn(2+)</name>
        <dbReference type="ChEBI" id="CHEBI:29105"/>
    </cofactor>
</comment>
<evidence type="ECO:0000256" key="10">
    <source>
        <dbReference type="ARBA" id="ARBA00022771"/>
    </source>
</evidence>
<evidence type="ECO:0000256" key="1">
    <source>
        <dbReference type="ARBA" id="ARBA00001668"/>
    </source>
</evidence>
<evidence type="ECO:0000256" key="18">
    <source>
        <dbReference type="ARBA" id="ARBA00030638"/>
    </source>
</evidence>
<dbReference type="PANTHER" id="PTHR22993:SF9">
    <property type="entry name" value="FORMAMIDOPYRIMIDINE-DNA GLYCOSYLASE"/>
    <property type="match status" value="1"/>
</dbReference>
<keyword evidence="15 23" id="KW-0456">Lyase</keyword>
<dbReference type="PANTHER" id="PTHR22993">
    <property type="entry name" value="FORMAMIDOPYRIMIDINE-DNA GLYCOSYLASE"/>
    <property type="match status" value="1"/>
</dbReference>
<evidence type="ECO:0000256" key="9">
    <source>
        <dbReference type="ARBA" id="ARBA00022763"/>
    </source>
</evidence>
<keyword evidence="11 23" id="KW-0378">Hydrolase</keyword>
<dbReference type="SUPFAM" id="SSF46946">
    <property type="entry name" value="S13-like H2TH domain"/>
    <property type="match status" value="1"/>
</dbReference>
<evidence type="ECO:0000256" key="19">
    <source>
        <dbReference type="ARBA" id="ARBA00044632"/>
    </source>
</evidence>
<dbReference type="RefSeq" id="WP_209742889.1">
    <property type="nucleotide sequence ID" value="NZ_JBHSMH010000005.1"/>
</dbReference>
<dbReference type="SUPFAM" id="SSF81624">
    <property type="entry name" value="N-terminal domain of MutM-like DNA repair proteins"/>
    <property type="match status" value="1"/>
</dbReference>
<comment type="similarity">
    <text evidence="3">Belongs to the FPG family.</text>
</comment>
<evidence type="ECO:0000256" key="20">
    <source>
        <dbReference type="PROSITE-ProRule" id="PRU00391"/>
    </source>
</evidence>
<dbReference type="EC" id="3.2.2.23" evidence="5"/>
<gene>
    <name evidence="23" type="primary">mutM</name>
    <name evidence="23" type="ORF">ACFPPD_02760</name>
</gene>
<dbReference type="PROSITE" id="PS51066">
    <property type="entry name" value="ZF_FPG_2"/>
    <property type="match status" value="1"/>
</dbReference>
<evidence type="ECO:0000256" key="2">
    <source>
        <dbReference type="ARBA" id="ARBA00001947"/>
    </source>
</evidence>
<dbReference type="Pfam" id="PF01149">
    <property type="entry name" value="Fapy_DNA_glyco"/>
    <property type="match status" value="1"/>
</dbReference>
<keyword evidence="17 23" id="KW-0326">Glycosidase</keyword>
<feature type="domain" description="Formamidopyrimidine-DNA glycosylase catalytic" evidence="22">
    <location>
        <begin position="2"/>
        <end position="114"/>
    </location>
</feature>
<dbReference type="InterPro" id="IPR000214">
    <property type="entry name" value="Znf_DNA_glyclase/AP_lyase"/>
</dbReference>
<evidence type="ECO:0000256" key="16">
    <source>
        <dbReference type="ARBA" id="ARBA00023268"/>
    </source>
</evidence>
<evidence type="ECO:0000256" key="12">
    <source>
        <dbReference type="ARBA" id="ARBA00022833"/>
    </source>
</evidence>
<dbReference type="InterPro" id="IPR010663">
    <property type="entry name" value="Znf_FPG/IleRS"/>
</dbReference>
<sequence>MPEIPEMEHYRTKLSELLCGHTIAGVAIKRPAAVNETPEAFGEALKGRVLLFVERRGKHLLFHLDDGYRLLLTLSADSWLYYGDEASGADVHAHVVLTFDDGNALLFGDMKAAHLHRLTAKAAIEQMKQLGPDALDSRLTPEAFAKRLAGKKGKLKTTLADQRIVSGIGNVYADEIAFAARIHPATSAGSLSPERTEALYRAMRDVLAEAIEAGGYTVHPLIAGDESSGGYRQSRKVHDRAGEPCLSCGTPIRSETAAGRKMHFCPSCQGTA</sequence>
<evidence type="ECO:0000259" key="21">
    <source>
        <dbReference type="PROSITE" id="PS51066"/>
    </source>
</evidence>
<evidence type="ECO:0000256" key="13">
    <source>
        <dbReference type="ARBA" id="ARBA00023125"/>
    </source>
</evidence>
<comment type="subunit">
    <text evidence="4">Monomer.</text>
</comment>
<dbReference type="InterPro" id="IPR035937">
    <property type="entry name" value="FPG_N"/>
</dbReference>
<accession>A0ABW0LRN0</accession>
<evidence type="ECO:0000313" key="24">
    <source>
        <dbReference type="Proteomes" id="UP001596105"/>
    </source>
</evidence>
<proteinExistence type="inferred from homology"/>
<keyword evidence="9" id="KW-0227">DNA damage</keyword>
<keyword evidence="24" id="KW-1185">Reference proteome</keyword>
<dbReference type="Pfam" id="PF06831">
    <property type="entry name" value="H2TH"/>
    <property type="match status" value="1"/>
</dbReference>
<dbReference type="EMBL" id="JBHSMH010000005">
    <property type="protein sequence ID" value="MFC5467622.1"/>
    <property type="molecule type" value="Genomic_DNA"/>
</dbReference>
<dbReference type="Pfam" id="PF06827">
    <property type="entry name" value="zf-FPG_IleRS"/>
    <property type="match status" value="1"/>
</dbReference>
<dbReference type="SUPFAM" id="SSF57716">
    <property type="entry name" value="Glucocorticoid receptor-like (DNA-binding domain)"/>
    <property type="match status" value="1"/>
</dbReference>
<keyword evidence="14" id="KW-0234">DNA repair</keyword>
<dbReference type="NCBIfam" id="TIGR00577">
    <property type="entry name" value="fpg"/>
    <property type="match status" value="1"/>
</dbReference>
<dbReference type="InterPro" id="IPR020629">
    <property type="entry name" value="FPG_Glyclase"/>
</dbReference>
<dbReference type="SMART" id="SM01232">
    <property type="entry name" value="H2TH"/>
    <property type="match status" value="1"/>
</dbReference>
<dbReference type="NCBIfam" id="NF002211">
    <property type="entry name" value="PRK01103.1"/>
    <property type="match status" value="1"/>
</dbReference>
<keyword evidence="10 20" id="KW-0863">Zinc-finger</keyword>
<evidence type="ECO:0000256" key="4">
    <source>
        <dbReference type="ARBA" id="ARBA00011245"/>
    </source>
</evidence>
<evidence type="ECO:0000256" key="17">
    <source>
        <dbReference type="ARBA" id="ARBA00023295"/>
    </source>
</evidence>
<dbReference type="SMART" id="SM00898">
    <property type="entry name" value="Fapy_DNA_glyco"/>
    <property type="match status" value="1"/>
</dbReference>
<dbReference type="Proteomes" id="UP001596105">
    <property type="component" value="Unassembled WGS sequence"/>
</dbReference>